<dbReference type="CDD" id="cd02440">
    <property type="entry name" value="AdoMet_MTases"/>
    <property type="match status" value="1"/>
</dbReference>
<dbReference type="SUPFAM" id="SSF53335">
    <property type="entry name" value="S-adenosyl-L-methionine-dependent methyltransferases"/>
    <property type="match status" value="1"/>
</dbReference>
<proteinExistence type="predicted"/>
<accession>A0A2V2LGK1</accession>
<gene>
    <name evidence="2" type="ORF">DKT77_15405</name>
</gene>
<dbReference type="AlphaFoldDB" id="A0A2V2LGK1"/>
<sequence length="371" mass="39905">MIRRDQASASASASSSSSAAAASALGPCGGFPERPGDVANPALIGRGICATLAGCGPSGARARHGPPRRRAVRNAARTGADVAEGLWTAKVASLAEFSAYFDHLGGAVQARFEHEKGLLAPDLVSAQVAGHCGVCRRDSQFLLDRYFGIELADGTSLPNFRERLECGFCGLNTRMRAALQFLEEQEATAESRIYATEQMSKLFAALQARYPDLTGSEYLRDGTAPGRTNAAGIRHEDGTALTFADGSFDYILSFDVLEHIPDYMTALREIVRCLRPGGKLLLTVPFAIEEQAHVERARIENGEIVHILPPEYHGDILDDGGALCFRHFGWDICEDLVAAGFASSALHFYWSKRLALMGGWQFLIVAVKGAA</sequence>
<evidence type="ECO:0000313" key="3">
    <source>
        <dbReference type="Proteomes" id="UP000245680"/>
    </source>
</evidence>
<keyword evidence="3" id="KW-1185">Reference proteome</keyword>
<name>A0A2V2LGK1_9RHOB</name>
<organism evidence="2 3">
    <name type="scientific">Meridianimarinicoccus roseus</name>
    <dbReference type="NCBI Taxonomy" id="2072018"/>
    <lineage>
        <taxon>Bacteria</taxon>
        <taxon>Pseudomonadati</taxon>
        <taxon>Pseudomonadota</taxon>
        <taxon>Alphaproteobacteria</taxon>
        <taxon>Rhodobacterales</taxon>
        <taxon>Paracoccaceae</taxon>
        <taxon>Meridianimarinicoccus</taxon>
    </lineage>
</organism>
<evidence type="ECO:0000259" key="1">
    <source>
        <dbReference type="Pfam" id="PF08241"/>
    </source>
</evidence>
<dbReference type="Pfam" id="PF08241">
    <property type="entry name" value="Methyltransf_11"/>
    <property type="match status" value="1"/>
</dbReference>
<dbReference type="InterPro" id="IPR029063">
    <property type="entry name" value="SAM-dependent_MTases_sf"/>
</dbReference>
<dbReference type="Proteomes" id="UP000245680">
    <property type="component" value="Unassembled WGS sequence"/>
</dbReference>
<dbReference type="EMBL" id="QGKU01000048">
    <property type="protein sequence ID" value="PWR01529.1"/>
    <property type="molecule type" value="Genomic_DNA"/>
</dbReference>
<feature type="domain" description="Methyltransferase type 11" evidence="1">
    <location>
        <begin position="229"/>
        <end position="281"/>
    </location>
</feature>
<evidence type="ECO:0000313" key="2">
    <source>
        <dbReference type="EMBL" id="PWR01529.1"/>
    </source>
</evidence>
<comment type="caution">
    <text evidence="2">The sequence shown here is derived from an EMBL/GenBank/DDBJ whole genome shotgun (WGS) entry which is preliminary data.</text>
</comment>
<dbReference type="GO" id="GO:0008757">
    <property type="term" value="F:S-adenosylmethionine-dependent methyltransferase activity"/>
    <property type="evidence" value="ECO:0007669"/>
    <property type="project" value="InterPro"/>
</dbReference>
<protein>
    <recommendedName>
        <fullName evidence="1">Methyltransferase type 11 domain-containing protein</fullName>
    </recommendedName>
</protein>
<dbReference type="InterPro" id="IPR013216">
    <property type="entry name" value="Methyltransf_11"/>
</dbReference>
<reference evidence="2 3" key="1">
    <citation type="submission" date="2018-05" db="EMBL/GenBank/DDBJ databases">
        <title>Rhodobacteraceae gen. nov., sp. nov. isolated from sea water.</title>
        <authorList>
            <person name="Ren Y."/>
        </authorList>
    </citation>
    <scope>NUCLEOTIDE SEQUENCE [LARGE SCALE GENOMIC DNA]</scope>
    <source>
        <strain evidence="2 3">TG-679</strain>
    </source>
</reference>
<dbReference type="Gene3D" id="3.40.50.150">
    <property type="entry name" value="Vaccinia Virus protein VP39"/>
    <property type="match status" value="1"/>
</dbReference>